<evidence type="ECO:0000313" key="2">
    <source>
        <dbReference type="Proteomes" id="UP000182373"/>
    </source>
</evidence>
<dbReference type="InterPro" id="IPR045738">
    <property type="entry name" value="DUF6088"/>
</dbReference>
<dbReference type="EMBL" id="CP018191">
    <property type="protein sequence ID" value="APH54467.1"/>
    <property type="molecule type" value="Genomic_DNA"/>
</dbReference>
<organism evidence="1 2">
    <name type="scientific">Granulibacter bethesdensis</name>
    <dbReference type="NCBI Taxonomy" id="364410"/>
    <lineage>
        <taxon>Bacteria</taxon>
        <taxon>Pseudomonadati</taxon>
        <taxon>Pseudomonadota</taxon>
        <taxon>Alphaproteobacteria</taxon>
        <taxon>Acetobacterales</taxon>
        <taxon>Acetobacteraceae</taxon>
        <taxon>Granulibacter</taxon>
    </lineage>
</organism>
<gene>
    <name evidence="1" type="ORF">GbCGDNIH9_1176</name>
</gene>
<accession>A0AAC9P8F2</accession>
<evidence type="ECO:0000313" key="1">
    <source>
        <dbReference type="EMBL" id="APH54467.1"/>
    </source>
</evidence>
<name>A0AAC9P8F2_9PROT</name>
<dbReference type="Proteomes" id="UP000182373">
    <property type="component" value="Chromosome"/>
</dbReference>
<dbReference type="AlphaFoldDB" id="A0AAC9P8F2"/>
<proteinExistence type="predicted"/>
<reference evidence="2" key="1">
    <citation type="submission" date="2016-11" db="EMBL/GenBank/DDBJ databases">
        <title>Comparative genomic and phenotypic analysis of Granulibacter bethesdensis clinical isolates from patients with chronic granulomatous disease.</title>
        <authorList>
            <person name="Zarember K.A."/>
            <person name="Porcella S.F."/>
            <person name="Chu J."/>
            <person name="Ding L."/>
            <person name="Dahlstrom E."/>
            <person name="Barbian K."/>
            <person name="Martens C."/>
            <person name="Sykora L."/>
            <person name="Kramer S."/>
            <person name="Pettinato A.M."/>
            <person name="Hong H."/>
            <person name="Wald G."/>
            <person name="Berg L.J."/>
            <person name="Rogge L.S."/>
            <person name="Greenberg D.E."/>
            <person name="Falcone E.L."/>
            <person name="Neves J.F."/>
            <person name="Simoes M.J."/>
            <person name="Casal M."/>
            <person name="Rodriguez-Lopez F.C."/>
            <person name="Zelazny A."/>
            <person name="Gallin J.I."/>
            <person name="Holland S.M."/>
        </authorList>
    </citation>
    <scope>NUCLEOTIDE SEQUENCE [LARGE SCALE GENOMIC DNA]</scope>
    <source>
        <strain evidence="2">NIH9.1</strain>
    </source>
</reference>
<dbReference type="Pfam" id="PF19570">
    <property type="entry name" value="DUF6088"/>
    <property type="match status" value="1"/>
</dbReference>
<protein>
    <submittedName>
        <fullName evidence="1">Uncharacterized protein</fullName>
    </submittedName>
</protein>
<sequence>MRLVPVTPQFPGLRRPGCQVANCQKTAYISNRRMAMLRLSEQILAYAERQSEGAPISAKSLLHLGNRAAVDQALSRLAERGQLIRAGRGVYLRPITSRFGTRAPSVEQAVEALAAQRGEVIVSNGAAAANALGLTTQVPVRSVYLTSGRSRKMSLGKQVVELRHAPRWQLTLGSRPAGEAVRALAWLGPDKAEEALMTLKRKMPPGVFGELVAAAPQLPTWLARSVGKAAYG</sequence>